<evidence type="ECO:0000313" key="1">
    <source>
        <dbReference type="EMBL" id="TXL61192.1"/>
    </source>
</evidence>
<comment type="caution">
    <text evidence="1">The sequence shown here is derived from an EMBL/GenBank/DDBJ whole genome shotgun (WGS) entry which is preliminary data.</text>
</comment>
<dbReference type="PANTHER" id="PTHR35368:SF1">
    <property type="entry name" value="HYDROPEROXIDE REDUCTASE"/>
    <property type="match status" value="1"/>
</dbReference>
<dbReference type="Proteomes" id="UP000321571">
    <property type="component" value="Unassembled WGS sequence"/>
</dbReference>
<dbReference type="AlphaFoldDB" id="A0A5C8NIZ6"/>
<evidence type="ECO:0000313" key="2">
    <source>
        <dbReference type="Proteomes" id="UP000321571"/>
    </source>
</evidence>
<accession>A0A5C8NIZ6</accession>
<dbReference type="InterPro" id="IPR003718">
    <property type="entry name" value="OsmC/Ohr_fam"/>
</dbReference>
<protein>
    <submittedName>
        <fullName evidence="1">OsmC family protein</fullName>
    </submittedName>
</protein>
<organism evidence="1 2">
    <name type="scientific">Aeromicrobium terrae</name>
    <dbReference type="NCBI Taxonomy" id="2498846"/>
    <lineage>
        <taxon>Bacteria</taxon>
        <taxon>Bacillati</taxon>
        <taxon>Actinomycetota</taxon>
        <taxon>Actinomycetes</taxon>
        <taxon>Propionibacteriales</taxon>
        <taxon>Nocardioidaceae</taxon>
        <taxon>Aeromicrobium</taxon>
    </lineage>
</organism>
<dbReference type="EMBL" id="VDUX01000003">
    <property type="protein sequence ID" value="TXL61192.1"/>
    <property type="molecule type" value="Genomic_DNA"/>
</dbReference>
<dbReference type="Gene3D" id="3.30.300.20">
    <property type="match status" value="1"/>
</dbReference>
<proteinExistence type="predicted"/>
<dbReference type="Pfam" id="PF02566">
    <property type="entry name" value="OsmC"/>
    <property type="match status" value="1"/>
</dbReference>
<dbReference type="PANTHER" id="PTHR35368">
    <property type="entry name" value="HYDROPEROXIDE REDUCTASE"/>
    <property type="match status" value="1"/>
</dbReference>
<name>A0A5C8NIZ6_9ACTN</name>
<dbReference type="RefSeq" id="WP_147685262.1">
    <property type="nucleotide sequence ID" value="NZ_VDUX01000003.1"/>
</dbReference>
<dbReference type="SUPFAM" id="SSF82784">
    <property type="entry name" value="OsmC-like"/>
    <property type="match status" value="1"/>
</dbReference>
<dbReference type="InterPro" id="IPR036102">
    <property type="entry name" value="OsmC/Ohrsf"/>
</dbReference>
<dbReference type="InterPro" id="IPR052924">
    <property type="entry name" value="OsmC/Ohr_hydroprdx_reductase"/>
</dbReference>
<dbReference type="InterPro" id="IPR015946">
    <property type="entry name" value="KH_dom-like_a/b"/>
</dbReference>
<keyword evidence="2" id="KW-1185">Reference proteome</keyword>
<gene>
    <name evidence="1" type="ORF">FHP06_07070</name>
</gene>
<sequence length="167" mass="17409">MDASTLRAIQAPLKQKYRDDPSTAATPLRALGSFESPGVSCVVDTWAGPVRAGLHPATGGDGSEACSADMLLQALLACAGVTMRSVATAMNVEIRGARLTVEGSFDARGTLGVSREVPVGVQDVRLRAELDTDADDATLAKLGELTERYCVVAQSLGAQPSFEVTRS</sequence>
<reference evidence="1 2" key="1">
    <citation type="submission" date="2019-06" db="EMBL/GenBank/DDBJ databases">
        <title>Aeromicrobium sp. nov., isolated from a maize field.</title>
        <authorList>
            <person name="Lin S.-Y."/>
            <person name="Tsai C.-F."/>
            <person name="Young C.-C."/>
        </authorList>
    </citation>
    <scope>NUCLEOTIDE SEQUENCE [LARGE SCALE GENOMIC DNA]</scope>
    <source>
        <strain evidence="1 2">CC-CFT486</strain>
    </source>
</reference>
<dbReference type="OrthoDB" id="9793881at2"/>